<name>D7FLA0_ECTSI</name>
<sequence>MQDLRAAQVPGGLEEGDMLVPATHDSLYCPRRRTHERIVDTLSLSERRVSVPAPYLLSSDDVPGKEQGSAGVAFVRLSMPKTMYAFFFADVGGP</sequence>
<dbReference type="InParanoid" id="D7FLA0"/>
<evidence type="ECO:0000313" key="1">
    <source>
        <dbReference type="EMBL" id="CBJ29671.1"/>
    </source>
</evidence>
<dbReference type="AlphaFoldDB" id="D7FLA0"/>
<reference evidence="1 2" key="1">
    <citation type="journal article" date="2010" name="Nature">
        <title>The Ectocarpus genome and the independent evolution of multicellularity in brown algae.</title>
        <authorList>
            <person name="Cock J.M."/>
            <person name="Sterck L."/>
            <person name="Rouze P."/>
            <person name="Scornet D."/>
            <person name="Allen A.E."/>
            <person name="Amoutzias G."/>
            <person name="Anthouard V."/>
            <person name="Artiguenave F."/>
            <person name="Aury J.M."/>
            <person name="Badger J.H."/>
            <person name="Beszteri B."/>
            <person name="Billiau K."/>
            <person name="Bonnet E."/>
            <person name="Bothwell J.H."/>
            <person name="Bowler C."/>
            <person name="Boyen C."/>
            <person name="Brownlee C."/>
            <person name="Carrano C.J."/>
            <person name="Charrier B."/>
            <person name="Cho G.Y."/>
            <person name="Coelho S.M."/>
            <person name="Collen J."/>
            <person name="Corre E."/>
            <person name="Da Silva C."/>
            <person name="Delage L."/>
            <person name="Delaroque N."/>
            <person name="Dittami S.M."/>
            <person name="Doulbeau S."/>
            <person name="Elias M."/>
            <person name="Farnham G."/>
            <person name="Gachon C.M."/>
            <person name="Gschloessl B."/>
            <person name="Heesch S."/>
            <person name="Jabbari K."/>
            <person name="Jubin C."/>
            <person name="Kawai H."/>
            <person name="Kimura K."/>
            <person name="Kloareg B."/>
            <person name="Kupper F.C."/>
            <person name="Lang D."/>
            <person name="Le Bail A."/>
            <person name="Leblanc C."/>
            <person name="Lerouge P."/>
            <person name="Lohr M."/>
            <person name="Lopez P.J."/>
            <person name="Martens C."/>
            <person name="Maumus F."/>
            <person name="Michel G."/>
            <person name="Miranda-Saavedra D."/>
            <person name="Morales J."/>
            <person name="Moreau H."/>
            <person name="Motomura T."/>
            <person name="Nagasato C."/>
            <person name="Napoli C.A."/>
            <person name="Nelson D.R."/>
            <person name="Nyvall-Collen P."/>
            <person name="Peters A.F."/>
            <person name="Pommier C."/>
            <person name="Potin P."/>
            <person name="Poulain J."/>
            <person name="Quesneville H."/>
            <person name="Read B."/>
            <person name="Rensing S.A."/>
            <person name="Ritter A."/>
            <person name="Rousvoal S."/>
            <person name="Samanta M."/>
            <person name="Samson G."/>
            <person name="Schroeder D.C."/>
            <person name="Segurens B."/>
            <person name="Strittmatter M."/>
            <person name="Tonon T."/>
            <person name="Tregear J.W."/>
            <person name="Valentin K."/>
            <person name="von Dassow P."/>
            <person name="Yamagishi T."/>
            <person name="Van de Peer Y."/>
            <person name="Wincker P."/>
        </authorList>
    </citation>
    <scope>NUCLEOTIDE SEQUENCE [LARGE SCALE GENOMIC DNA]</scope>
    <source>
        <strain evidence="2">Ec32 / CCAP1310/4</strain>
    </source>
</reference>
<dbReference type="Proteomes" id="UP000002630">
    <property type="component" value="Unassembled WGS sequence"/>
</dbReference>
<proteinExistence type="predicted"/>
<keyword evidence="2" id="KW-1185">Reference proteome</keyword>
<accession>D7FLA0</accession>
<protein>
    <submittedName>
        <fullName evidence="1">Uncharacterized protein</fullName>
    </submittedName>
</protein>
<gene>
    <name evidence="1" type="ORF">Esi_0156_0034</name>
</gene>
<evidence type="ECO:0000313" key="2">
    <source>
        <dbReference type="Proteomes" id="UP000002630"/>
    </source>
</evidence>
<dbReference type="EMBL" id="FN649760">
    <property type="protein sequence ID" value="CBJ29671.1"/>
    <property type="molecule type" value="Genomic_DNA"/>
</dbReference>
<organism evidence="1 2">
    <name type="scientific">Ectocarpus siliculosus</name>
    <name type="common">Brown alga</name>
    <name type="synonym">Conferva siliculosa</name>
    <dbReference type="NCBI Taxonomy" id="2880"/>
    <lineage>
        <taxon>Eukaryota</taxon>
        <taxon>Sar</taxon>
        <taxon>Stramenopiles</taxon>
        <taxon>Ochrophyta</taxon>
        <taxon>PX clade</taxon>
        <taxon>Phaeophyceae</taxon>
        <taxon>Ectocarpales</taxon>
        <taxon>Ectocarpaceae</taxon>
        <taxon>Ectocarpus</taxon>
    </lineage>
</organism>